<proteinExistence type="predicted"/>
<dbReference type="AlphaFoldDB" id="A0AAW2J2U7"/>
<dbReference type="EMBL" id="JACGWM010001714">
    <property type="protein sequence ID" value="KAL0288989.1"/>
    <property type="molecule type" value="Genomic_DNA"/>
</dbReference>
<feature type="region of interest" description="Disordered" evidence="2">
    <location>
        <begin position="474"/>
        <end position="523"/>
    </location>
</feature>
<evidence type="ECO:0000256" key="2">
    <source>
        <dbReference type="SAM" id="MobiDB-lite"/>
    </source>
</evidence>
<accession>A0AAW2J2U7</accession>
<dbReference type="Pfam" id="PF04195">
    <property type="entry name" value="Transposase_28"/>
    <property type="match status" value="1"/>
</dbReference>
<gene>
    <name evidence="4" type="ORF">Scaly_2715100</name>
</gene>
<feature type="compositionally biased region" description="Low complexity" evidence="2">
    <location>
        <begin position="476"/>
        <end position="490"/>
    </location>
</feature>
<keyword evidence="1" id="KW-0175">Coiled coil</keyword>
<feature type="region of interest" description="Disordered" evidence="2">
    <location>
        <begin position="228"/>
        <end position="297"/>
    </location>
</feature>
<protein>
    <recommendedName>
        <fullName evidence="3">Transposase (putative) gypsy type domain-containing protein</fullName>
    </recommendedName>
</protein>
<reference evidence="4" key="1">
    <citation type="submission" date="2020-06" db="EMBL/GenBank/DDBJ databases">
        <authorList>
            <person name="Li T."/>
            <person name="Hu X."/>
            <person name="Zhang T."/>
            <person name="Song X."/>
            <person name="Zhang H."/>
            <person name="Dai N."/>
            <person name="Sheng W."/>
            <person name="Hou X."/>
            <person name="Wei L."/>
        </authorList>
    </citation>
    <scope>NUCLEOTIDE SEQUENCE</scope>
    <source>
        <strain evidence="4">KEN8</strain>
        <tissue evidence="4">Leaf</tissue>
    </source>
</reference>
<organism evidence="4">
    <name type="scientific">Sesamum calycinum</name>
    <dbReference type="NCBI Taxonomy" id="2727403"/>
    <lineage>
        <taxon>Eukaryota</taxon>
        <taxon>Viridiplantae</taxon>
        <taxon>Streptophyta</taxon>
        <taxon>Embryophyta</taxon>
        <taxon>Tracheophyta</taxon>
        <taxon>Spermatophyta</taxon>
        <taxon>Magnoliopsida</taxon>
        <taxon>eudicotyledons</taxon>
        <taxon>Gunneridae</taxon>
        <taxon>Pentapetalae</taxon>
        <taxon>asterids</taxon>
        <taxon>lamiids</taxon>
        <taxon>Lamiales</taxon>
        <taxon>Pedaliaceae</taxon>
        <taxon>Sesamum</taxon>
    </lineage>
</organism>
<sequence>MRRGENSRIWWLPQFLIQIPTSSERPHSPLEGFVGFYVAHLEARLRFPVSPFFAEVSALFKILLNQLVPKAFSVLVGFCILVRNLVEVPSAAQFQSFFMLKKASPSLFYFTSKGDAHFLLSYSSVKEWKRHYFFISPPTPRAFPIEWVSIAPDSPRYSTHTHPASFQTLKDRPNTLYFDPFELVHAALLFHYGLNPKEVVLDTTAVNMFNKLLQDKALGEGKVPGSSYKCPLPERPSLTPASSASTGDPKGKCHVEPMSPPAKKAKVSSGSFVQPTPKPATHASTPRPSPAQVKKKRLGVNERPFLLKEEDNSSWAADFVKGLLTSLDKGFLESLSRDQIMNMLAAYASNIVLLVGDLLKRGDPRAEEGQRKVEELEEDMHENERQYEASLAHLRSYEGKKKLEELWTSKLADLKKSEDFQRLHANSALRYYYHGYQTCAGQFPDIGYPPLTIPTDFLDIYIRLVDVPEPDEEVPSELLESLLHSPLKSEAPADPEDPQVENATPLQMVPPAGDDNSIPSVDK</sequence>
<feature type="coiled-coil region" evidence="1">
    <location>
        <begin position="366"/>
        <end position="393"/>
    </location>
</feature>
<feature type="domain" description="Transposase (putative) gypsy type" evidence="3">
    <location>
        <begin position="37"/>
        <end position="101"/>
    </location>
</feature>
<evidence type="ECO:0000313" key="4">
    <source>
        <dbReference type="EMBL" id="KAL0288989.1"/>
    </source>
</evidence>
<evidence type="ECO:0000256" key="1">
    <source>
        <dbReference type="SAM" id="Coils"/>
    </source>
</evidence>
<evidence type="ECO:0000259" key="3">
    <source>
        <dbReference type="Pfam" id="PF04195"/>
    </source>
</evidence>
<name>A0AAW2J2U7_9LAMI</name>
<dbReference type="InterPro" id="IPR007321">
    <property type="entry name" value="Transposase_28"/>
</dbReference>
<comment type="caution">
    <text evidence="4">The sequence shown here is derived from an EMBL/GenBank/DDBJ whole genome shotgun (WGS) entry which is preliminary data.</text>
</comment>
<reference evidence="4" key="2">
    <citation type="journal article" date="2024" name="Plant">
        <title>Genomic evolution and insights into agronomic trait innovations of Sesamum species.</title>
        <authorList>
            <person name="Miao H."/>
            <person name="Wang L."/>
            <person name="Qu L."/>
            <person name="Liu H."/>
            <person name="Sun Y."/>
            <person name="Le M."/>
            <person name="Wang Q."/>
            <person name="Wei S."/>
            <person name="Zheng Y."/>
            <person name="Lin W."/>
            <person name="Duan Y."/>
            <person name="Cao H."/>
            <person name="Xiong S."/>
            <person name="Wang X."/>
            <person name="Wei L."/>
            <person name="Li C."/>
            <person name="Ma Q."/>
            <person name="Ju M."/>
            <person name="Zhao R."/>
            <person name="Li G."/>
            <person name="Mu C."/>
            <person name="Tian Q."/>
            <person name="Mei H."/>
            <person name="Zhang T."/>
            <person name="Gao T."/>
            <person name="Zhang H."/>
        </authorList>
    </citation>
    <scope>NUCLEOTIDE SEQUENCE</scope>
    <source>
        <strain evidence="4">KEN8</strain>
    </source>
</reference>